<evidence type="ECO:0000256" key="10">
    <source>
        <dbReference type="ARBA" id="ARBA00042775"/>
    </source>
</evidence>
<name>A0A3B1B4F2_9ZZZZ</name>
<evidence type="ECO:0000259" key="12">
    <source>
        <dbReference type="PROSITE" id="PS50198"/>
    </source>
</evidence>
<dbReference type="PROSITE" id="PS01096">
    <property type="entry name" value="PPIC_PPIASE_1"/>
    <property type="match status" value="1"/>
</dbReference>
<keyword evidence="4 11" id="KW-0812">Transmembrane</keyword>
<evidence type="ECO:0000256" key="5">
    <source>
        <dbReference type="ARBA" id="ARBA00022989"/>
    </source>
</evidence>
<evidence type="ECO:0000256" key="9">
    <source>
        <dbReference type="ARBA" id="ARBA00040743"/>
    </source>
</evidence>
<dbReference type="SUPFAM" id="SSF109998">
    <property type="entry name" value="Triger factor/SurA peptide-binding domain-like"/>
    <property type="match status" value="1"/>
</dbReference>
<dbReference type="InterPro" id="IPR046357">
    <property type="entry name" value="PPIase_dom_sf"/>
</dbReference>
<dbReference type="Gene3D" id="3.10.50.40">
    <property type="match status" value="1"/>
</dbReference>
<protein>
    <recommendedName>
        <fullName evidence="9">Periplasmic chaperone PpiD</fullName>
    </recommendedName>
    <alternativeName>
        <fullName evidence="10">Periplasmic folding chaperone</fullName>
    </alternativeName>
</protein>
<evidence type="ECO:0000256" key="1">
    <source>
        <dbReference type="ARBA" id="ARBA00004382"/>
    </source>
</evidence>
<dbReference type="InterPro" id="IPR052029">
    <property type="entry name" value="PpiD_chaperone"/>
</dbReference>
<keyword evidence="6 11" id="KW-0472">Membrane</keyword>
<reference evidence="13" key="1">
    <citation type="submission" date="2018-06" db="EMBL/GenBank/DDBJ databases">
        <authorList>
            <person name="Zhirakovskaya E."/>
        </authorList>
    </citation>
    <scope>NUCLEOTIDE SEQUENCE</scope>
</reference>
<dbReference type="Pfam" id="PF13624">
    <property type="entry name" value="SurA_N_3"/>
    <property type="match status" value="1"/>
</dbReference>
<accession>A0A3B1B4F2</accession>
<evidence type="ECO:0000256" key="7">
    <source>
        <dbReference type="ARBA" id="ARBA00023186"/>
    </source>
</evidence>
<dbReference type="PANTHER" id="PTHR47529">
    <property type="entry name" value="PEPTIDYL-PROLYL CIS-TRANS ISOMERASE D"/>
    <property type="match status" value="1"/>
</dbReference>
<gene>
    <name evidence="13" type="ORF">MNBD_GAMMA24-1146</name>
</gene>
<keyword evidence="7" id="KW-0143">Chaperone</keyword>
<evidence type="ECO:0000256" key="4">
    <source>
        <dbReference type="ARBA" id="ARBA00022692"/>
    </source>
</evidence>
<evidence type="ECO:0000313" key="13">
    <source>
        <dbReference type="EMBL" id="VAX13209.1"/>
    </source>
</evidence>
<feature type="transmembrane region" description="Helical" evidence="11">
    <location>
        <begin position="12"/>
        <end position="34"/>
    </location>
</feature>
<dbReference type="PANTHER" id="PTHR47529:SF1">
    <property type="entry name" value="PERIPLASMIC CHAPERONE PPID"/>
    <property type="match status" value="1"/>
</dbReference>
<comment type="subcellular location">
    <subcellularLocation>
        <location evidence="1">Cell inner membrane</location>
        <topology evidence="1">Single-pass type II membrane protein</topology>
        <orientation evidence="1">Periplasmic side</orientation>
    </subcellularLocation>
</comment>
<dbReference type="InterPro" id="IPR000297">
    <property type="entry name" value="PPIase_PpiC"/>
</dbReference>
<keyword evidence="13" id="KW-0413">Isomerase</keyword>
<keyword evidence="2" id="KW-1003">Cell membrane</keyword>
<feature type="domain" description="PpiC" evidence="12">
    <location>
        <begin position="266"/>
        <end position="365"/>
    </location>
</feature>
<dbReference type="SUPFAM" id="SSF54534">
    <property type="entry name" value="FKBP-like"/>
    <property type="match status" value="1"/>
</dbReference>
<dbReference type="InterPro" id="IPR027304">
    <property type="entry name" value="Trigger_fact/SurA_dom_sf"/>
</dbReference>
<evidence type="ECO:0000256" key="11">
    <source>
        <dbReference type="SAM" id="Phobius"/>
    </source>
</evidence>
<comment type="similarity">
    <text evidence="8">Belongs to the PpiD chaperone family.</text>
</comment>
<dbReference type="PROSITE" id="PS50198">
    <property type="entry name" value="PPIC_PPIASE_2"/>
    <property type="match status" value="1"/>
</dbReference>
<dbReference type="GO" id="GO:0003755">
    <property type="term" value="F:peptidyl-prolyl cis-trans isomerase activity"/>
    <property type="evidence" value="ECO:0007669"/>
    <property type="project" value="InterPro"/>
</dbReference>
<evidence type="ECO:0000256" key="2">
    <source>
        <dbReference type="ARBA" id="ARBA00022475"/>
    </source>
</evidence>
<dbReference type="InterPro" id="IPR023058">
    <property type="entry name" value="PPIase_PpiC_CS"/>
</dbReference>
<sequence length="637" mass="72184">MLQLIRDRAQGIVIWTIVGLIIITFALFGLSSYLSDSSTASVATVNGVDIAPGEFQQAYQNYQQRLQQMLGKKYRPELFNENKIRKQVLESLIQQKLLNQELERAGYRAGPQQIVRRIASMKVFQEDGKFSPERYKQLLNSQRVNSVVFEKQIAQDLIEQQLSSGILLSGFVSDAELERAARLQNQKRQLSYILLPKSHYLKSTELTEKEIKNYFEQHKKEFTTPEKVSVEYVELNLDDMSRGVEVSDKAIAEYYAEQRQSFIRQPEQRKASHILIKVEKAAEESAALEKIKKIQQELAKGADFSKLAKKYSDDIGSARQGGELGYFGRGVMDKAFENAVFSLKKGEISKPIRSRFGYHLIKLEDIRKARVADLKDVKESIRHDLQNQQAEKSFYDTVDKLNNLSYEMPDSLAPVAEQLGLEVKKSPLFARKGGSGLFAQPKVVSAAFSDEVLSEGRNSQLIELSDTHVLVLRIARHEPAKQQVLNDVREQVKTQLRNEKVAERIKADSLAVLKKLRAGSSPEKLARALNAKWKPVGAVSRADEETDLKLDPQIRYELFQMPRPEKGKKVYKNVLLANGDGALLILSAVIEGKTYKDENKLNQRRKLIGTYGNAMQSAWMAELRKKADVTTNLSSVE</sequence>
<proteinExistence type="inferred from homology"/>
<keyword evidence="3" id="KW-0997">Cell inner membrane</keyword>
<evidence type="ECO:0000256" key="3">
    <source>
        <dbReference type="ARBA" id="ARBA00022519"/>
    </source>
</evidence>
<dbReference type="Gene3D" id="1.10.4030.10">
    <property type="entry name" value="Porin chaperone SurA, peptide-binding domain"/>
    <property type="match status" value="1"/>
</dbReference>
<dbReference type="EMBL" id="UOFZ01000106">
    <property type="protein sequence ID" value="VAX13209.1"/>
    <property type="molecule type" value="Genomic_DNA"/>
</dbReference>
<dbReference type="AlphaFoldDB" id="A0A3B1B4F2"/>
<dbReference type="Pfam" id="PF13616">
    <property type="entry name" value="Rotamase_3"/>
    <property type="match status" value="1"/>
</dbReference>
<dbReference type="GO" id="GO:0005886">
    <property type="term" value="C:plasma membrane"/>
    <property type="evidence" value="ECO:0007669"/>
    <property type="project" value="UniProtKB-SubCell"/>
</dbReference>
<organism evidence="13">
    <name type="scientific">hydrothermal vent metagenome</name>
    <dbReference type="NCBI Taxonomy" id="652676"/>
    <lineage>
        <taxon>unclassified sequences</taxon>
        <taxon>metagenomes</taxon>
        <taxon>ecological metagenomes</taxon>
    </lineage>
</organism>
<evidence type="ECO:0000256" key="6">
    <source>
        <dbReference type="ARBA" id="ARBA00023136"/>
    </source>
</evidence>
<keyword evidence="5 11" id="KW-1133">Transmembrane helix</keyword>
<evidence type="ECO:0000256" key="8">
    <source>
        <dbReference type="ARBA" id="ARBA00038408"/>
    </source>
</evidence>